<reference evidence="1" key="1">
    <citation type="journal article" date="2007" name="Science">
        <title>Draft genome of the filarial nematode parasite Brugia malayi.</title>
        <authorList>
            <person name="Ghedin E."/>
            <person name="Wang S."/>
            <person name="Spiro D."/>
            <person name="Caler E."/>
            <person name="Zhao Q."/>
            <person name="Crabtree J."/>
            <person name="Allen J.E."/>
            <person name="Delcher A.L."/>
            <person name="Guiliano D.B."/>
            <person name="Miranda-Saavedra D."/>
            <person name="Angiuoli S.V."/>
            <person name="Creasy T."/>
            <person name="Amedeo P."/>
            <person name="Haas B."/>
            <person name="El-Sayed N.M."/>
            <person name="Wortman J.R."/>
            <person name="Feldblyum T."/>
            <person name="Tallon L."/>
            <person name="Schatz M."/>
            <person name="Shumway M."/>
            <person name="Koo H."/>
            <person name="Salzberg S.L."/>
            <person name="Schobel S."/>
            <person name="Pertea M."/>
            <person name="Pop M."/>
            <person name="White O."/>
            <person name="Barton G.J."/>
            <person name="Carlow C.K."/>
            <person name="Crawford M.J."/>
            <person name="Daub J."/>
            <person name="Dimmic M.W."/>
            <person name="Estes C.F."/>
            <person name="Foster J.M."/>
            <person name="Ganatra M."/>
            <person name="Gregory W.F."/>
            <person name="Johnson N.M."/>
            <person name="Jin J."/>
            <person name="Komuniecki R."/>
            <person name="Korf I."/>
            <person name="Kumar S."/>
            <person name="Laney S."/>
            <person name="Li B.W."/>
            <person name="Li W."/>
            <person name="Lindblom T.H."/>
            <person name="Lustigman S."/>
            <person name="Ma D."/>
            <person name="Maina C.V."/>
            <person name="Martin D.M."/>
            <person name="McCarter J.P."/>
            <person name="McReynolds L."/>
            <person name="Mitreva M."/>
            <person name="Nutman T.B."/>
            <person name="Parkinson J."/>
            <person name="Peregrin-Alvarez J.M."/>
            <person name="Poole C."/>
            <person name="Ren Q."/>
            <person name="Saunders L."/>
            <person name="Sluder A.E."/>
            <person name="Smith K."/>
            <person name="Stanke M."/>
            <person name="Unnasch T.R."/>
            <person name="Ware J."/>
            <person name="Wei A.D."/>
            <person name="Weil G."/>
            <person name="Williams D.J."/>
            <person name="Zhang Y."/>
            <person name="Williams S.A."/>
            <person name="Fraser-Liggett C."/>
            <person name="Slatko B."/>
            <person name="Blaxter M.L."/>
            <person name="Scott A.L."/>
        </authorList>
    </citation>
    <scope>NUCLEOTIDE SEQUENCE [LARGE SCALE GENOMIC DNA]</scope>
</reference>
<name>A8PC15_BRUMA</name>
<accession>A8PC15</accession>
<proteinExistence type="predicted"/>
<organism evidence="1">
    <name type="scientific">Brugia malayi</name>
    <name type="common">Filarial nematode worm</name>
    <dbReference type="NCBI Taxonomy" id="6279"/>
    <lineage>
        <taxon>Eukaryota</taxon>
        <taxon>Metazoa</taxon>
        <taxon>Ecdysozoa</taxon>
        <taxon>Nematoda</taxon>
        <taxon>Chromadorea</taxon>
        <taxon>Rhabditida</taxon>
        <taxon>Spirurina</taxon>
        <taxon>Spiruromorpha</taxon>
        <taxon>Filarioidea</taxon>
        <taxon>Onchocercidae</taxon>
        <taxon>Brugia</taxon>
    </lineage>
</organism>
<sequence length="85" mass="9764">MSQKFNVILRTIRYKQISNNLWILSNEAQKKAKELKVKAQKEAQLRRGNNVLSLLSNPNTEADLDVTDLDVHFSLFELTAYKNGT</sequence>
<evidence type="ECO:0000313" key="1">
    <source>
        <dbReference type="EMBL" id="EDP35377.1"/>
    </source>
</evidence>
<dbReference type="AlphaFoldDB" id="A8PC15"/>
<protein>
    <submittedName>
        <fullName evidence="1">Uncharacterized protein</fullName>
    </submittedName>
</protein>
<gene>
    <name evidence="1" type="ORF">Bm1_21585</name>
</gene>
<dbReference type="EMBL" id="DS239033">
    <property type="protein sequence ID" value="EDP35377.1"/>
    <property type="molecule type" value="Genomic_DNA"/>
</dbReference>